<name>A0A194SBV7_RHOGW</name>
<protein>
    <submittedName>
        <fullName evidence="2">Uncharacterized protein</fullName>
    </submittedName>
</protein>
<feature type="region of interest" description="Disordered" evidence="1">
    <location>
        <begin position="1"/>
        <end position="70"/>
    </location>
</feature>
<feature type="compositionally biased region" description="Basic residues" evidence="1">
    <location>
        <begin position="47"/>
        <end position="56"/>
    </location>
</feature>
<evidence type="ECO:0000256" key="1">
    <source>
        <dbReference type="SAM" id="MobiDB-lite"/>
    </source>
</evidence>
<dbReference type="Proteomes" id="UP000053890">
    <property type="component" value="Unassembled WGS sequence"/>
</dbReference>
<organism evidence="2 3">
    <name type="scientific">Rhodotorula graminis (strain WP1)</name>
    <dbReference type="NCBI Taxonomy" id="578459"/>
    <lineage>
        <taxon>Eukaryota</taxon>
        <taxon>Fungi</taxon>
        <taxon>Dikarya</taxon>
        <taxon>Basidiomycota</taxon>
        <taxon>Pucciniomycotina</taxon>
        <taxon>Microbotryomycetes</taxon>
        <taxon>Sporidiobolales</taxon>
        <taxon>Sporidiobolaceae</taxon>
        <taxon>Rhodotorula</taxon>
    </lineage>
</organism>
<gene>
    <name evidence="2" type="ORF">RHOBADRAFT_40617</name>
</gene>
<reference evidence="2 3" key="1">
    <citation type="journal article" date="2015" name="Front. Microbiol.">
        <title>Genome sequence of the plant growth promoting endophytic yeast Rhodotorula graminis WP1.</title>
        <authorList>
            <person name="Firrincieli A."/>
            <person name="Otillar R."/>
            <person name="Salamov A."/>
            <person name="Schmutz J."/>
            <person name="Khan Z."/>
            <person name="Redman R.S."/>
            <person name="Fleck N.D."/>
            <person name="Lindquist E."/>
            <person name="Grigoriev I.V."/>
            <person name="Doty S.L."/>
        </authorList>
    </citation>
    <scope>NUCLEOTIDE SEQUENCE [LARGE SCALE GENOMIC DNA]</scope>
    <source>
        <strain evidence="2 3">WP1</strain>
    </source>
</reference>
<dbReference type="RefSeq" id="XP_018274123.1">
    <property type="nucleotide sequence ID" value="XM_018413736.1"/>
</dbReference>
<keyword evidence="3" id="KW-1185">Reference proteome</keyword>
<sequence length="198" mass="21165">MSSSSSTAPSPSLSPSPPPSLVLVPPTPLPPSSPRLPSSPAPPSFSRRGRAPHRIARLPPPPLPSTSTALLGAAHVLEHYLASPSPTTAVHSPRTRTPPTLSLPFTSLLVVDASSSYSVDEDVVPPPSRTAPSKKHKKQRLRSRSTPARPRIPAIWRDKSEKVDETVESRRAVGGRSCESELLHVDAKLEWASRALGF</sequence>
<proteinExistence type="predicted"/>
<dbReference type="AlphaFoldDB" id="A0A194SBV7"/>
<evidence type="ECO:0000313" key="2">
    <source>
        <dbReference type="EMBL" id="KPV78074.1"/>
    </source>
</evidence>
<dbReference type="GeneID" id="28974185"/>
<feature type="compositionally biased region" description="Low complexity" evidence="1">
    <location>
        <begin position="1"/>
        <end position="11"/>
    </location>
</feature>
<dbReference type="EMBL" id="KQ474073">
    <property type="protein sequence ID" value="KPV78074.1"/>
    <property type="molecule type" value="Genomic_DNA"/>
</dbReference>
<feature type="compositionally biased region" description="Pro residues" evidence="1">
    <location>
        <begin position="12"/>
        <end position="43"/>
    </location>
</feature>
<feature type="region of interest" description="Disordered" evidence="1">
    <location>
        <begin position="116"/>
        <end position="153"/>
    </location>
</feature>
<feature type="compositionally biased region" description="Basic residues" evidence="1">
    <location>
        <begin position="132"/>
        <end position="143"/>
    </location>
</feature>
<accession>A0A194SBV7</accession>
<evidence type="ECO:0000313" key="3">
    <source>
        <dbReference type="Proteomes" id="UP000053890"/>
    </source>
</evidence>